<feature type="transmembrane region" description="Helical" evidence="1">
    <location>
        <begin position="12"/>
        <end position="35"/>
    </location>
</feature>
<proteinExistence type="predicted"/>
<evidence type="ECO:0000313" key="3">
    <source>
        <dbReference type="Proteomes" id="UP000295807"/>
    </source>
</evidence>
<keyword evidence="1" id="KW-0472">Membrane</keyword>
<feature type="transmembrane region" description="Helical" evidence="1">
    <location>
        <begin position="41"/>
        <end position="58"/>
    </location>
</feature>
<keyword evidence="3" id="KW-1185">Reference proteome</keyword>
<dbReference type="RefSeq" id="WP_132128720.1">
    <property type="nucleotide sequence ID" value="NZ_CP042432.1"/>
</dbReference>
<evidence type="ECO:0000256" key="1">
    <source>
        <dbReference type="SAM" id="Phobius"/>
    </source>
</evidence>
<protein>
    <recommendedName>
        <fullName evidence="4">PH (Pleckstrin Homology) domain-containing protein</fullName>
    </recommendedName>
</protein>
<comment type="caution">
    <text evidence="2">The sequence shown here is derived from an EMBL/GenBank/DDBJ whole genome shotgun (WGS) entry which is preliminary data.</text>
</comment>
<evidence type="ECO:0008006" key="4">
    <source>
        <dbReference type="Google" id="ProtNLM"/>
    </source>
</evidence>
<dbReference type="Proteomes" id="UP000295807">
    <property type="component" value="Unassembled WGS sequence"/>
</dbReference>
<organism evidence="2 3">
    <name type="scientific">Anseongella ginsenosidimutans</name>
    <dbReference type="NCBI Taxonomy" id="496056"/>
    <lineage>
        <taxon>Bacteria</taxon>
        <taxon>Pseudomonadati</taxon>
        <taxon>Bacteroidota</taxon>
        <taxon>Sphingobacteriia</taxon>
        <taxon>Sphingobacteriales</taxon>
        <taxon>Sphingobacteriaceae</taxon>
        <taxon>Anseongella</taxon>
    </lineage>
</organism>
<accession>A0A4R3KS69</accession>
<dbReference type="AlphaFoldDB" id="A0A4R3KS69"/>
<gene>
    <name evidence="2" type="ORF">EDD80_10410</name>
</gene>
<reference evidence="2 3" key="1">
    <citation type="submission" date="2019-03" db="EMBL/GenBank/DDBJ databases">
        <title>Genomic Encyclopedia of Type Strains, Phase IV (KMG-IV): sequencing the most valuable type-strain genomes for metagenomic binning, comparative biology and taxonomic classification.</title>
        <authorList>
            <person name="Goeker M."/>
        </authorList>
    </citation>
    <scope>NUCLEOTIDE SEQUENCE [LARGE SCALE GENOMIC DNA]</scope>
    <source>
        <strain evidence="2 3">DSM 21100</strain>
    </source>
</reference>
<evidence type="ECO:0000313" key="2">
    <source>
        <dbReference type="EMBL" id="TCS87663.1"/>
    </source>
</evidence>
<sequence>MGKIEKISGGSARLNQLMLLLFFLPFVWLLTYIILAKNFSLAGGAFLLFCIAMCCLIIRNGFSYADLYVSEHCLIIKKLFSIKSKPTAKIKKIDKALLPFTLYVEFEDSTKAFFFSRTSEVFKQLISSDPEKSVKFIKKKLLKNGLSN</sequence>
<keyword evidence="1" id="KW-0812">Transmembrane</keyword>
<name>A0A4R3KS69_9SPHI</name>
<keyword evidence="1" id="KW-1133">Transmembrane helix</keyword>
<dbReference type="EMBL" id="SMAD01000004">
    <property type="protein sequence ID" value="TCS87663.1"/>
    <property type="molecule type" value="Genomic_DNA"/>
</dbReference>